<dbReference type="SMART" id="SM00220">
    <property type="entry name" value="S_TKc"/>
    <property type="match status" value="1"/>
</dbReference>
<feature type="compositionally biased region" description="Polar residues" evidence="7">
    <location>
        <begin position="162"/>
        <end position="173"/>
    </location>
</feature>
<evidence type="ECO:0000256" key="4">
    <source>
        <dbReference type="ARBA" id="ARBA00022840"/>
    </source>
</evidence>
<evidence type="ECO:0000313" key="10">
    <source>
        <dbReference type="Proteomes" id="UP000799436"/>
    </source>
</evidence>
<keyword evidence="10" id="KW-1185">Reference proteome</keyword>
<evidence type="ECO:0000256" key="2">
    <source>
        <dbReference type="ARBA" id="ARBA00022741"/>
    </source>
</evidence>
<keyword evidence="2 6" id="KW-0547">Nucleotide-binding</keyword>
<dbReference type="PROSITE" id="PS00108">
    <property type="entry name" value="PROTEIN_KINASE_ST"/>
    <property type="match status" value="1"/>
</dbReference>
<dbReference type="PANTHER" id="PTHR11042">
    <property type="entry name" value="EUKARYOTIC TRANSLATION INITIATION FACTOR 2-ALPHA KINASE EIF2-ALPHA KINASE -RELATED"/>
    <property type="match status" value="1"/>
</dbReference>
<dbReference type="Proteomes" id="UP000799436">
    <property type="component" value="Unassembled WGS sequence"/>
</dbReference>
<evidence type="ECO:0000313" key="9">
    <source>
        <dbReference type="EMBL" id="KAF2764914.1"/>
    </source>
</evidence>
<dbReference type="Gene3D" id="3.30.200.20">
    <property type="entry name" value="Phosphorylase Kinase, domain 1"/>
    <property type="match status" value="1"/>
</dbReference>
<feature type="compositionally biased region" description="Polar residues" evidence="7">
    <location>
        <begin position="337"/>
        <end position="348"/>
    </location>
</feature>
<dbReference type="GO" id="GO:0005634">
    <property type="term" value="C:nucleus"/>
    <property type="evidence" value="ECO:0007669"/>
    <property type="project" value="TreeGrafter"/>
</dbReference>
<evidence type="ECO:0000256" key="3">
    <source>
        <dbReference type="ARBA" id="ARBA00022777"/>
    </source>
</evidence>
<dbReference type="OrthoDB" id="1405469at2759"/>
<feature type="region of interest" description="Disordered" evidence="7">
    <location>
        <begin position="138"/>
        <end position="173"/>
    </location>
</feature>
<gene>
    <name evidence="9" type="ORF">EJ03DRAFT_378263</name>
</gene>
<keyword evidence="4 6" id="KW-0067">ATP-binding</keyword>
<accession>A0A6G1KXZ0</accession>
<dbReference type="Gene3D" id="1.10.510.10">
    <property type="entry name" value="Transferase(Phosphotransferase) domain 1"/>
    <property type="match status" value="1"/>
</dbReference>
<feature type="region of interest" description="Disordered" evidence="7">
    <location>
        <begin position="337"/>
        <end position="356"/>
    </location>
</feature>
<keyword evidence="1" id="KW-0808">Transferase</keyword>
<dbReference type="EMBL" id="ML995906">
    <property type="protein sequence ID" value="KAF2764914.1"/>
    <property type="molecule type" value="Genomic_DNA"/>
</dbReference>
<evidence type="ECO:0000256" key="6">
    <source>
        <dbReference type="PROSITE-ProRule" id="PRU10141"/>
    </source>
</evidence>
<feature type="compositionally biased region" description="Low complexity" evidence="7">
    <location>
        <begin position="7"/>
        <end position="24"/>
    </location>
</feature>
<name>A0A6G1KXZ0_9PEZI</name>
<dbReference type="GO" id="GO:0005737">
    <property type="term" value="C:cytoplasm"/>
    <property type="evidence" value="ECO:0007669"/>
    <property type="project" value="TreeGrafter"/>
</dbReference>
<dbReference type="PROSITE" id="PS00107">
    <property type="entry name" value="PROTEIN_KINASE_ATP"/>
    <property type="match status" value="1"/>
</dbReference>
<proteinExistence type="inferred from homology"/>
<feature type="region of interest" description="Disordered" evidence="7">
    <location>
        <begin position="1"/>
        <end position="27"/>
    </location>
</feature>
<comment type="similarity">
    <text evidence="5">Belongs to the protein kinase superfamily. Ser/Thr protein kinase family. GCN2 subfamily.</text>
</comment>
<dbReference type="InterPro" id="IPR008271">
    <property type="entry name" value="Ser/Thr_kinase_AS"/>
</dbReference>
<evidence type="ECO:0000256" key="1">
    <source>
        <dbReference type="ARBA" id="ARBA00022679"/>
    </source>
</evidence>
<dbReference type="InterPro" id="IPR011009">
    <property type="entry name" value="Kinase-like_dom_sf"/>
</dbReference>
<sequence length="595" mass="64944">MSKFFRSGTSDSGSSSSNDDNATDQISTHELDPTNAAALPSLNGLSLAAPASANNGFHKDMLLHALLEERCMNDVLKERGQRRGRRSDDASVQAEARARYQQLVAKLAPNDLISSGFENDSLSPTRQRYRDGLDYLSRTLSTPERPSVPPPLRKLLTDGDAPSSSTTSPQHQLSAIDTAATSLTPLHPVLEPSRYLCDFDELGVLGKGGYGTVFHVKHRLDNIEYAVKKIPISASRMARIRSHGQRELDDLLREVRTLARLEHPNIVRYFGGWIEWADVGTSALRVEDERAMAESLSAFEASETSADAESHNSLRRVFTQSDTDSAGILFEQTLSLSPSHPAHTTDSSHAPPHALTPPQPTLSLHLQMSLYPFTLSSFLSPYPTFPTTIAPLKHCFHLTPSLSILLALLDGVEYLHTEGIVHRDLKPANIFLAAGTPSRRSRGADVDLGRCEGCCEEGRAQPVCLQVRIGDFGLVSPLEHPAAVTSGVPVGTAMYRPSSSAGGMGHASPRLDLYALGVIAFEMLWHFETRMERQETLRRVKEGLFPEGCRERFGRDVEGVIRGMLGLDGEGVAMGIRELRERIGGILEAARTGDG</sequence>
<dbReference type="InterPro" id="IPR050339">
    <property type="entry name" value="CC_SR_Kinase"/>
</dbReference>
<dbReference type="Pfam" id="PF00069">
    <property type="entry name" value="Pkinase"/>
    <property type="match status" value="2"/>
</dbReference>
<evidence type="ECO:0000256" key="7">
    <source>
        <dbReference type="SAM" id="MobiDB-lite"/>
    </source>
</evidence>
<dbReference type="PROSITE" id="PS50011">
    <property type="entry name" value="PROTEIN_KINASE_DOM"/>
    <property type="match status" value="1"/>
</dbReference>
<dbReference type="InterPro" id="IPR017441">
    <property type="entry name" value="Protein_kinase_ATP_BS"/>
</dbReference>
<dbReference type="GO" id="GO:0004672">
    <property type="term" value="F:protein kinase activity"/>
    <property type="evidence" value="ECO:0007669"/>
    <property type="project" value="InterPro"/>
</dbReference>
<protein>
    <submittedName>
        <fullName evidence="9">Kinase-like protein</fullName>
    </submittedName>
</protein>
<dbReference type="InterPro" id="IPR000719">
    <property type="entry name" value="Prot_kinase_dom"/>
</dbReference>
<reference evidence="9" key="1">
    <citation type="journal article" date="2020" name="Stud. Mycol.">
        <title>101 Dothideomycetes genomes: a test case for predicting lifestyles and emergence of pathogens.</title>
        <authorList>
            <person name="Haridas S."/>
            <person name="Albert R."/>
            <person name="Binder M."/>
            <person name="Bloem J."/>
            <person name="Labutti K."/>
            <person name="Salamov A."/>
            <person name="Andreopoulos B."/>
            <person name="Baker S."/>
            <person name="Barry K."/>
            <person name="Bills G."/>
            <person name="Bluhm B."/>
            <person name="Cannon C."/>
            <person name="Castanera R."/>
            <person name="Culley D."/>
            <person name="Daum C."/>
            <person name="Ezra D."/>
            <person name="Gonzalez J."/>
            <person name="Henrissat B."/>
            <person name="Kuo A."/>
            <person name="Liang C."/>
            <person name="Lipzen A."/>
            <person name="Lutzoni F."/>
            <person name="Magnuson J."/>
            <person name="Mondo S."/>
            <person name="Nolan M."/>
            <person name="Ohm R."/>
            <person name="Pangilinan J."/>
            <person name="Park H.-J."/>
            <person name="Ramirez L."/>
            <person name="Alfaro M."/>
            <person name="Sun H."/>
            <person name="Tritt A."/>
            <person name="Yoshinaga Y."/>
            <person name="Zwiers L.-H."/>
            <person name="Turgeon B."/>
            <person name="Goodwin S."/>
            <person name="Spatafora J."/>
            <person name="Crous P."/>
            <person name="Grigoriev I."/>
        </authorList>
    </citation>
    <scope>NUCLEOTIDE SEQUENCE</scope>
    <source>
        <strain evidence="9">CBS 116005</strain>
    </source>
</reference>
<feature type="domain" description="Protein kinase" evidence="8">
    <location>
        <begin position="199"/>
        <end position="595"/>
    </location>
</feature>
<organism evidence="9 10">
    <name type="scientific">Teratosphaeria nubilosa</name>
    <dbReference type="NCBI Taxonomy" id="161662"/>
    <lineage>
        <taxon>Eukaryota</taxon>
        <taxon>Fungi</taxon>
        <taxon>Dikarya</taxon>
        <taxon>Ascomycota</taxon>
        <taxon>Pezizomycotina</taxon>
        <taxon>Dothideomycetes</taxon>
        <taxon>Dothideomycetidae</taxon>
        <taxon>Mycosphaerellales</taxon>
        <taxon>Teratosphaeriaceae</taxon>
        <taxon>Teratosphaeria</taxon>
    </lineage>
</organism>
<dbReference type="GO" id="GO:0005524">
    <property type="term" value="F:ATP binding"/>
    <property type="evidence" value="ECO:0007669"/>
    <property type="project" value="UniProtKB-UniRule"/>
</dbReference>
<dbReference type="SUPFAM" id="SSF56112">
    <property type="entry name" value="Protein kinase-like (PK-like)"/>
    <property type="match status" value="1"/>
</dbReference>
<evidence type="ECO:0000256" key="5">
    <source>
        <dbReference type="ARBA" id="ARBA00037982"/>
    </source>
</evidence>
<feature type="binding site" evidence="6">
    <location>
        <position position="229"/>
    </location>
    <ligand>
        <name>ATP</name>
        <dbReference type="ChEBI" id="CHEBI:30616"/>
    </ligand>
</feature>
<dbReference type="AlphaFoldDB" id="A0A6G1KXZ0"/>
<keyword evidence="3 9" id="KW-0418">Kinase</keyword>
<evidence type="ECO:0000259" key="8">
    <source>
        <dbReference type="PROSITE" id="PS50011"/>
    </source>
</evidence>